<proteinExistence type="predicted"/>
<dbReference type="OrthoDB" id="4757095at2759"/>
<keyword evidence="4" id="KW-1185">Reference proteome</keyword>
<name>A0A8E2F5J2_9PEZI</name>
<dbReference type="Pfam" id="PF24864">
    <property type="entry name" value="DUF7730"/>
    <property type="match status" value="1"/>
</dbReference>
<dbReference type="EMBL" id="KV749157">
    <property type="protein sequence ID" value="OCL10824.1"/>
    <property type="molecule type" value="Genomic_DNA"/>
</dbReference>
<dbReference type="AlphaFoldDB" id="A0A8E2F5J2"/>
<evidence type="ECO:0000313" key="3">
    <source>
        <dbReference type="EMBL" id="OCL10824.1"/>
    </source>
</evidence>
<dbReference type="PANTHER" id="PTHR38790:SF9">
    <property type="entry name" value="F-BOX DOMAIN-CONTAINING PROTEIN"/>
    <property type="match status" value="1"/>
</dbReference>
<dbReference type="Proteomes" id="UP000250140">
    <property type="component" value="Unassembled WGS sequence"/>
</dbReference>
<accession>A0A8E2F5J2</accession>
<organism evidence="3 4">
    <name type="scientific">Glonium stellatum</name>
    <dbReference type="NCBI Taxonomy" id="574774"/>
    <lineage>
        <taxon>Eukaryota</taxon>
        <taxon>Fungi</taxon>
        <taxon>Dikarya</taxon>
        <taxon>Ascomycota</taxon>
        <taxon>Pezizomycotina</taxon>
        <taxon>Dothideomycetes</taxon>
        <taxon>Pleosporomycetidae</taxon>
        <taxon>Gloniales</taxon>
        <taxon>Gloniaceae</taxon>
        <taxon>Glonium</taxon>
    </lineage>
</organism>
<evidence type="ECO:0000256" key="1">
    <source>
        <dbReference type="SAM" id="MobiDB-lite"/>
    </source>
</evidence>
<feature type="region of interest" description="Disordered" evidence="1">
    <location>
        <begin position="1"/>
        <end position="25"/>
    </location>
</feature>
<gene>
    <name evidence="3" type="ORF">AOQ84DRAFT_314832</name>
</gene>
<protein>
    <recommendedName>
        <fullName evidence="2">DUF7730 domain-containing protein</fullName>
    </recommendedName>
</protein>
<evidence type="ECO:0000259" key="2">
    <source>
        <dbReference type="Pfam" id="PF24864"/>
    </source>
</evidence>
<evidence type="ECO:0000313" key="4">
    <source>
        <dbReference type="Proteomes" id="UP000250140"/>
    </source>
</evidence>
<feature type="domain" description="DUF7730" evidence="2">
    <location>
        <begin position="27"/>
        <end position="264"/>
    </location>
</feature>
<sequence length="274" mass="31332">MPTVHRRRSTLSITSTHDPELDARTSPQNQSLFFSKLPLELRQMIYELAVGEEVIHLTRASKGKFGHFLCEEGNLGFAQGSGCSCRVLVGGNAGKRLGTWILGFLMICRRMYSEAISILYKSHTFSLLHITHLLYLPQRVPAPRLNTIRTLRLRWHIRALPYYRRTYSSTNTVSSKSKLAYPEDTQNWIRAWQIIASLSGLRELYVVLIDSARLWEEKWLRLEEELLQPVKLVIQPQWFELSLPYSASNVELDMGVSSCRLSKPAEPKGDGDEG</sequence>
<reference evidence="3 4" key="1">
    <citation type="journal article" date="2016" name="Nat. Commun.">
        <title>Ectomycorrhizal ecology is imprinted in the genome of the dominant symbiotic fungus Cenococcum geophilum.</title>
        <authorList>
            <consortium name="DOE Joint Genome Institute"/>
            <person name="Peter M."/>
            <person name="Kohler A."/>
            <person name="Ohm R.A."/>
            <person name="Kuo A."/>
            <person name="Krutzmann J."/>
            <person name="Morin E."/>
            <person name="Arend M."/>
            <person name="Barry K.W."/>
            <person name="Binder M."/>
            <person name="Choi C."/>
            <person name="Clum A."/>
            <person name="Copeland A."/>
            <person name="Grisel N."/>
            <person name="Haridas S."/>
            <person name="Kipfer T."/>
            <person name="LaButti K."/>
            <person name="Lindquist E."/>
            <person name="Lipzen A."/>
            <person name="Maire R."/>
            <person name="Meier B."/>
            <person name="Mihaltcheva S."/>
            <person name="Molinier V."/>
            <person name="Murat C."/>
            <person name="Poggeler S."/>
            <person name="Quandt C.A."/>
            <person name="Sperisen C."/>
            <person name="Tritt A."/>
            <person name="Tisserant E."/>
            <person name="Crous P.W."/>
            <person name="Henrissat B."/>
            <person name="Nehls U."/>
            <person name="Egli S."/>
            <person name="Spatafora J.W."/>
            <person name="Grigoriev I.V."/>
            <person name="Martin F.M."/>
        </authorList>
    </citation>
    <scope>NUCLEOTIDE SEQUENCE [LARGE SCALE GENOMIC DNA]</scope>
    <source>
        <strain evidence="3 4">CBS 207.34</strain>
    </source>
</reference>
<dbReference type="InterPro" id="IPR056632">
    <property type="entry name" value="DUF7730"/>
</dbReference>
<dbReference type="PANTHER" id="PTHR38790">
    <property type="entry name" value="2EXR DOMAIN-CONTAINING PROTEIN-RELATED"/>
    <property type="match status" value="1"/>
</dbReference>